<organism evidence="2 3">
    <name type="scientific">Monoraphidium neglectum</name>
    <dbReference type="NCBI Taxonomy" id="145388"/>
    <lineage>
        <taxon>Eukaryota</taxon>
        <taxon>Viridiplantae</taxon>
        <taxon>Chlorophyta</taxon>
        <taxon>core chlorophytes</taxon>
        <taxon>Chlorophyceae</taxon>
        <taxon>CS clade</taxon>
        <taxon>Sphaeropleales</taxon>
        <taxon>Selenastraceae</taxon>
        <taxon>Monoraphidium</taxon>
    </lineage>
</organism>
<sequence length="153" mass="15144">PVPLLPAGRLARLSRADAVRRQLRQAAAAPDILLSAPGSGGGGAPLRFQVVGPGAGSVPLPVSSQNGAVPFRRSTSPGGPPRRRDGAGAGAAAGGAGAAAAAAGGKPVKRVAQLLPWMLLTSSRLTATDLTRLASQRALGALLEYEIAFEAGA</sequence>
<feature type="region of interest" description="Disordered" evidence="1">
    <location>
        <begin position="59"/>
        <end position="92"/>
    </location>
</feature>
<accession>A0A0D2KDD4</accession>
<evidence type="ECO:0000313" key="2">
    <source>
        <dbReference type="EMBL" id="KIY93818.1"/>
    </source>
</evidence>
<dbReference type="AlphaFoldDB" id="A0A0D2KDD4"/>
<keyword evidence="3" id="KW-1185">Reference proteome</keyword>
<dbReference type="GeneID" id="25731677"/>
<gene>
    <name evidence="2" type="ORF">MNEG_14144</name>
</gene>
<protein>
    <submittedName>
        <fullName evidence="2">Uncharacterized protein</fullName>
    </submittedName>
</protein>
<proteinExistence type="predicted"/>
<evidence type="ECO:0000256" key="1">
    <source>
        <dbReference type="SAM" id="MobiDB-lite"/>
    </source>
</evidence>
<feature type="non-terminal residue" evidence="2">
    <location>
        <position position="153"/>
    </location>
</feature>
<dbReference type="Proteomes" id="UP000054498">
    <property type="component" value="Unassembled WGS sequence"/>
</dbReference>
<dbReference type="RefSeq" id="XP_013892838.1">
    <property type="nucleotide sequence ID" value="XM_014037384.1"/>
</dbReference>
<dbReference type="EMBL" id="KK104503">
    <property type="protein sequence ID" value="KIY93818.1"/>
    <property type="molecule type" value="Genomic_DNA"/>
</dbReference>
<feature type="non-terminal residue" evidence="2">
    <location>
        <position position="1"/>
    </location>
</feature>
<dbReference type="KEGG" id="mng:MNEG_14144"/>
<reference evidence="2 3" key="1">
    <citation type="journal article" date="2013" name="BMC Genomics">
        <title>Reconstruction of the lipid metabolism for the microalga Monoraphidium neglectum from its genome sequence reveals characteristics suitable for biofuel production.</title>
        <authorList>
            <person name="Bogen C."/>
            <person name="Al-Dilaimi A."/>
            <person name="Albersmeier A."/>
            <person name="Wichmann J."/>
            <person name="Grundmann M."/>
            <person name="Rupp O."/>
            <person name="Lauersen K.J."/>
            <person name="Blifernez-Klassen O."/>
            <person name="Kalinowski J."/>
            <person name="Goesmann A."/>
            <person name="Mussgnug J.H."/>
            <person name="Kruse O."/>
        </authorList>
    </citation>
    <scope>NUCLEOTIDE SEQUENCE [LARGE SCALE GENOMIC DNA]</scope>
    <source>
        <strain evidence="2 3">SAG 48.87</strain>
    </source>
</reference>
<evidence type="ECO:0000313" key="3">
    <source>
        <dbReference type="Proteomes" id="UP000054498"/>
    </source>
</evidence>
<name>A0A0D2KDD4_9CHLO</name>